<dbReference type="GO" id="GO:0003964">
    <property type="term" value="F:RNA-directed DNA polymerase activity"/>
    <property type="evidence" value="ECO:0007669"/>
    <property type="project" value="UniProtKB-KW"/>
</dbReference>
<dbReference type="InterPro" id="IPR036875">
    <property type="entry name" value="Znf_CCHC_sf"/>
</dbReference>
<dbReference type="GO" id="GO:0015074">
    <property type="term" value="P:DNA integration"/>
    <property type="evidence" value="ECO:0007669"/>
    <property type="project" value="UniProtKB-KW"/>
</dbReference>
<evidence type="ECO:0000313" key="19">
    <source>
        <dbReference type="EMBL" id="AAQ01581.1"/>
    </source>
</evidence>
<dbReference type="PANTHER" id="PTHR42648:SF11">
    <property type="entry name" value="TRANSPOSON TY4-P GAG-POL POLYPROTEIN"/>
    <property type="match status" value="1"/>
</dbReference>
<evidence type="ECO:0000256" key="11">
    <source>
        <dbReference type="ARBA" id="ARBA00022908"/>
    </source>
</evidence>
<keyword evidence="13" id="KW-0239">DNA-directed DNA polymerase</keyword>
<keyword evidence="9" id="KW-0067">ATP-binding</keyword>
<keyword evidence="16" id="KW-0863">Zinc-finger</keyword>
<dbReference type="GO" id="GO:0003676">
    <property type="term" value="F:nucleic acid binding"/>
    <property type="evidence" value="ECO:0007669"/>
    <property type="project" value="InterPro"/>
</dbReference>
<evidence type="ECO:0000256" key="13">
    <source>
        <dbReference type="ARBA" id="ARBA00022932"/>
    </source>
</evidence>
<keyword evidence="11" id="KW-0229">DNA integration</keyword>
<dbReference type="SMART" id="SM00343">
    <property type="entry name" value="ZnF_C2HC"/>
    <property type="match status" value="1"/>
</dbReference>
<dbReference type="VEuPathDB" id="VectorBase:AALC636_017624"/>
<dbReference type="GO" id="GO:0005524">
    <property type="term" value="F:ATP binding"/>
    <property type="evidence" value="ECO:0007669"/>
    <property type="project" value="UniProtKB-KW"/>
</dbReference>
<keyword evidence="15" id="KW-0233">DNA recombination</keyword>
<dbReference type="InterPro" id="IPR036397">
    <property type="entry name" value="RNaseH_sf"/>
</dbReference>
<keyword evidence="5" id="KW-0479">Metal-binding</keyword>
<evidence type="ECO:0000256" key="16">
    <source>
        <dbReference type="PROSITE-ProRule" id="PRU00047"/>
    </source>
</evidence>
<dbReference type="GO" id="GO:0008270">
    <property type="term" value="F:zinc ion binding"/>
    <property type="evidence" value="ECO:0007669"/>
    <property type="project" value="UniProtKB-KW"/>
</dbReference>
<dbReference type="SUPFAM" id="SSF53098">
    <property type="entry name" value="Ribonuclease H-like"/>
    <property type="match status" value="1"/>
</dbReference>
<keyword evidence="3" id="KW-0645">Protease</keyword>
<keyword evidence="6" id="KW-0547">Nucleotide-binding</keyword>
<evidence type="ECO:0000256" key="10">
    <source>
        <dbReference type="ARBA" id="ARBA00022842"/>
    </source>
</evidence>
<dbReference type="VEuPathDB" id="VectorBase:AALFPA_047963"/>
<feature type="domain" description="CCHC-type" evidence="17">
    <location>
        <begin position="218"/>
        <end position="234"/>
    </location>
</feature>
<keyword evidence="13" id="KW-0548">Nucleotidyltransferase</keyword>
<evidence type="ECO:0000259" key="17">
    <source>
        <dbReference type="PROSITE" id="PS50158"/>
    </source>
</evidence>
<dbReference type="PANTHER" id="PTHR42648">
    <property type="entry name" value="TRANSPOSASE, PUTATIVE-RELATED"/>
    <property type="match status" value="1"/>
</dbReference>
<evidence type="ECO:0000256" key="15">
    <source>
        <dbReference type="ARBA" id="ARBA00023172"/>
    </source>
</evidence>
<dbReference type="AlphaFoldDB" id="Q6XMP8"/>
<dbReference type="InterPro" id="IPR001584">
    <property type="entry name" value="Integrase_cat-core"/>
</dbReference>
<keyword evidence="8" id="KW-0378">Hydrolase</keyword>
<evidence type="ECO:0000256" key="2">
    <source>
        <dbReference type="ARBA" id="ARBA00022612"/>
    </source>
</evidence>
<evidence type="ECO:0000256" key="6">
    <source>
        <dbReference type="ARBA" id="ARBA00022741"/>
    </source>
</evidence>
<keyword evidence="16" id="KW-0862">Zinc</keyword>
<dbReference type="InterPro" id="IPR012337">
    <property type="entry name" value="RNaseH-like_sf"/>
</dbReference>
<dbReference type="Pfam" id="PF00665">
    <property type="entry name" value="rve"/>
    <property type="match status" value="1"/>
</dbReference>
<dbReference type="InterPro" id="IPR025724">
    <property type="entry name" value="GAG-pre-integrase_dom"/>
</dbReference>
<protein>
    <submittedName>
        <fullName evidence="19">AgCP7521-like protein</fullName>
    </submittedName>
</protein>
<dbReference type="Gene3D" id="3.30.420.10">
    <property type="entry name" value="Ribonuclease H-like superfamily/Ribonuclease H"/>
    <property type="match status" value="1"/>
</dbReference>
<dbReference type="VEuPathDB" id="VectorBase:AALFPA_043015"/>
<keyword evidence="7" id="KW-0255">Endonuclease</keyword>
<evidence type="ECO:0000256" key="9">
    <source>
        <dbReference type="ARBA" id="ARBA00022840"/>
    </source>
</evidence>
<dbReference type="GO" id="GO:0004519">
    <property type="term" value="F:endonuclease activity"/>
    <property type="evidence" value="ECO:0007669"/>
    <property type="project" value="UniProtKB-KW"/>
</dbReference>
<organism evidence="19">
    <name type="scientific">Aedes albopictus</name>
    <name type="common">Asian tiger mosquito</name>
    <name type="synonym">Stegomyia albopicta</name>
    <dbReference type="NCBI Taxonomy" id="7160"/>
    <lineage>
        <taxon>Eukaryota</taxon>
        <taxon>Metazoa</taxon>
        <taxon>Ecdysozoa</taxon>
        <taxon>Arthropoda</taxon>
        <taxon>Hexapoda</taxon>
        <taxon>Insecta</taxon>
        <taxon>Pterygota</taxon>
        <taxon>Neoptera</taxon>
        <taxon>Endopterygota</taxon>
        <taxon>Diptera</taxon>
        <taxon>Nematocera</taxon>
        <taxon>Culicoidea</taxon>
        <taxon>Culicidae</taxon>
        <taxon>Culicinae</taxon>
        <taxon>Aedini</taxon>
        <taxon>Aedes</taxon>
        <taxon>Stegomyia</taxon>
    </lineage>
</organism>
<dbReference type="GO" id="GO:0008233">
    <property type="term" value="F:peptidase activity"/>
    <property type="evidence" value="ECO:0007669"/>
    <property type="project" value="UniProtKB-KW"/>
</dbReference>
<comment type="function">
    <text evidence="1">The aspartyl protease (PR) mediates the proteolytic cleavages of the Gag and Gag-Pol polyproteins after assembly of the VLP.</text>
</comment>
<feature type="non-terminal residue" evidence="19">
    <location>
        <position position="602"/>
    </location>
</feature>
<name>Q6XMP8_AEDAL</name>
<keyword evidence="12" id="KW-0695">RNA-directed DNA polymerase</keyword>
<evidence type="ECO:0000256" key="7">
    <source>
        <dbReference type="ARBA" id="ARBA00022759"/>
    </source>
</evidence>
<dbReference type="Pfam" id="PF22936">
    <property type="entry name" value="Pol_BBD"/>
    <property type="match status" value="1"/>
</dbReference>
<dbReference type="InterPro" id="IPR001878">
    <property type="entry name" value="Znf_CCHC"/>
</dbReference>
<sequence>MGDQRKEAAVHGIQQFAGRGYDVWQFRVQTYLESANVWDAIVKDAPAVAAEAAKFHEMDRKAKAILVGFVADEYLGCIRDKGTAKAMWKSLEDTFAKKSAGRQTLIRKQIARLHLKDGASVRAHLLQFEDLIRQLRMAGSKLEESDVCSSLALTLPESYDALVTALENLPENELTYEVMKTRLIDEESKRNERSYTVGDKPAAFVGENQKNGNRFNGKCHACGKRGHMKKDCKKAKRNVNEASSSRPVVFMADRNGSKRDSVGKIVFKLDSGSSDHLVNSKSFFASLKPAPQTVIINVAKDGQFLEARQVGVIAGSSNLGVPLQVKDVLYVPSLRDNLMSVKKLAKAGIEVVFNSKLATLKLNGNPIATAYLRGNLYELKIEVPEKSANLCSSDVTNLWHRRLGHLCENGMKTMVREDLAKGLNFKPEKLKFCDACVQGKMCREPFDGTRERATRPLGRIHSDVCGPIEPASWDGCRYFVSFIDDYSHFAMVFLLKKKSQVFEKFQEYEAMVTAMFGKSISKLTVDQGREYCSGNQMKFYKAKGIQIEATVAYSPQQNGVAERFNRTLVEKVRIMLIDSKMPKSMWGEAVLTGTFLLNRSPT</sequence>
<evidence type="ECO:0000256" key="3">
    <source>
        <dbReference type="ARBA" id="ARBA00022670"/>
    </source>
</evidence>
<dbReference type="Pfam" id="PF14223">
    <property type="entry name" value="Retrotran_gag_2"/>
    <property type="match status" value="1"/>
</dbReference>
<dbReference type="VEuPathDB" id="VectorBase:AALF025350"/>
<dbReference type="Gene3D" id="4.10.60.10">
    <property type="entry name" value="Zinc finger, CCHC-type"/>
    <property type="match status" value="1"/>
</dbReference>
<dbReference type="PROSITE" id="PS50158">
    <property type="entry name" value="ZF_CCHC"/>
    <property type="match status" value="1"/>
</dbReference>
<keyword evidence="13" id="KW-0808">Transferase</keyword>
<evidence type="ECO:0000256" key="8">
    <source>
        <dbReference type="ARBA" id="ARBA00022801"/>
    </source>
</evidence>
<proteinExistence type="predicted"/>
<dbReference type="InterPro" id="IPR039537">
    <property type="entry name" value="Retrotran_Ty1/copia-like"/>
</dbReference>
<reference evidence="19" key="1">
    <citation type="journal article" date="2004" name="J. Gen. Virol.">
        <title>Sequences of flavivirus-related RNA viruses persist in DNA form integrated in the genome of Aedes spp. mosquitoes.</title>
        <authorList>
            <person name="Crochu S."/>
            <person name="Cook S."/>
            <person name="Attoui H."/>
            <person name="Charrel R.N."/>
            <person name="De Chesse R."/>
            <person name="Belhouchet M."/>
            <person name="Lemasson J.J."/>
            <person name="de Micco P."/>
            <person name="de Lamballerie X."/>
        </authorList>
    </citation>
    <scope>NUCLEOTIDE SEQUENCE</scope>
</reference>
<dbReference type="GO" id="GO:0003887">
    <property type="term" value="F:DNA-directed DNA polymerase activity"/>
    <property type="evidence" value="ECO:0007669"/>
    <property type="project" value="UniProtKB-KW"/>
</dbReference>
<keyword evidence="14" id="KW-0917">Virion maturation</keyword>
<dbReference type="InterPro" id="IPR054722">
    <property type="entry name" value="PolX-like_BBD"/>
</dbReference>
<accession>Q6XMP8</accession>
<keyword evidence="2" id="KW-1188">Viral release from host cell</keyword>
<keyword evidence="10" id="KW-0460">Magnesium</keyword>
<dbReference type="Pfam" id="PF13976">
    <property type="entry name" value="gag_pre-integrs"/>
    <property type="match status" value="1"/>
</dbReference>
<feature type="domain" description="Integrase catalytic" evidence="18">
    <location>
        <begin position="452"/>
        <end position="602"/>
    </location>
</feature>
<evidence type="ECO:0000256" key="14">
    <source>
        <dbReference type="ARBA" id="ARBA00023113"/>
    </source>
</evidence>
<dbReference type="EMBL" id="AY223846">
    <property type="protein sequence ID" value="AAQ01581.1"/>
    <property type="molecule type" value="Genomic_DNA"/>
</dbReference>
<dbReference type="PROSITE" id="PS50994">
    <property type="entry name" value="INTEGRASE"/>
    <property type="match status" value="1"/>
</dbReference>
<evidence type="ECO:0000256" key="4">
    <source>
        <dbReference type="ARBA" id="ARBA00022722"/>
    </source>
</evidence>
<keyword evidence="4" id="KW-0540">Nuclease</keyword>
<evidence type="ECO:0000256" key="1">
    <source>
        <dbReference type="ARBA" id="ARBA00002180"/>
    </source>
</evidence>
<evidence type="ECO:0000259" key="18">
    <source>
        <dbReference type="PROSITE" id="PS50994"/>
    </source>
</evidence>
<dbReference type="SUPFAM" id="SSF57756">
    <property type="entry name" value="Retrovirus zinc finger-like domains"/>
    <property type="match status" value="1"/>
</dbReference>
<evidence type="ECO:0000256" key="5">
    <source>
        <dbReference type="ARBA" id="ARBA00022723"/>
    </source>
</evidence>
<dbReference type="GO" id="GO:0006508">
    <property type="term" value="P:proteolysis"/>
    <property type="evidence" value="ECO:0007669"/>
    <property type="project" value="UniProtKB-KW"/>
</dbReference>
<dbReference type="GO" id="GO:0006310">
    <property type="term" value="P:DNA recombination"/>
    <property type="evidence" value="ECO:0007669"/>
    <property type="project" value="UniProtKB-KW"/>
</dbReference>
<evidence type="ECO:0000256" key="12">
    <source>
        <dbReference type="ARBA" id="ARBA00022918"/>
    </source>
</evidence>